<sequence length="332" mass="38204">MGCGKIPHFTSRCFGEVMHHSNENRVVEATSYGPQPELSHSETAGKDIVSCEKLEHRTATQRKKLETVLGKYQDIFRGRGNLPLTTSIDHAIQLEKVKLIAQTAYHRFAEKNANVIEEIEQAKLQELWKKVYKNSHDSFVKQFKQHDKRALPTTYHVGDWESYLSYFHRSKVRPRGGPRKTSVIQEFDKRWKKSGLHTLEPTLSTHRAVCKNVKREKGKSTRAVKRSRARLARWSTSVQEFDTQLKEGWTEKINLNAHAHIYSAVIGSPYKVKVGQLLRSKDLRIRTLWPEQYDIVASISYGPRTTDHGPTDTESVVNNTRFAFNAKEHLSL</sequence>
<name>A0A7R8Z8B7_TIMDO</name>
<gene>
    <name evidence="1" type="ORF">TDIB3V08_LOCUS2090</name>
</gene>
<proteinExistence type="predicted"/>
<protein>
    <submittedName>
        <fullName evidence="1">Uncharacterized protein</fullName>
    </submittedName>
</protein>
<evidence type="ECO:0000313" key="1">
    <source>
        <dbReference type="EMBL" id="CAD7195714.1"/>
    </source>
</evidence>
<reference evidence="1" key="1">
    <citation type="submission" date="2020-11" db="EMBL/GenBank/DDBJ databases">
        <authorList>
            <person name="Tran Van P."/>
        </authorList>
    </citation>
    <scope>NUCLEOTIDE SEQUENCE</scope>
</reference>
<accession>A0A7R8Z8B7</accession>
<dbReference type="AlphaFoldDB" id="A0A7R8Z8B7"/>
<dbReference type="EMBL" id="OA564864">
    <property type="protein sequence ID" value="CAD7195714.1"/>
    <property type="molecule type" value="Genomic_DNA"/>
</dbReference>
<organism evidence="1">
    <name type="scientific">Timema douglasi</name>
    <name type="common">Walking stick</name>
    <dbReference type="NCBI Taxonomy" id="61478"/>
    <lineage>
        <taxon>Eukaryota</taxon>
        <taxon>Metazoa</taxon>
        <taxon>Ecdysozoa</taxon>
        <taxon>Arthropoda</taxon>
        <taxon>Hexapoda</taxon>
        <taxon>Insecta</taxon>
        <taxon>Pterygota</taxon>
        <taxon>Neoptera</taxon>
        <taxon>Polyneoptera</taxon>
        <taxon>Phasmatodea</taxon>
        <taxon>Timematodea</taxon>
        <taxon>Timematoidea</taxon>
        <taxon>Timematidae</taxon>
        <taxon>Timema</taxon>
    </lineage>
</organism>